<comment type="caution">
    <text evidence="2">The sequence shown here is derived from an EMBL/GenBank/DDBJ whole genome shotgun (WGS) entry which is preliminary data.</text>
</comment>
<evidence type="ECO:0000313" key="2">
    <source>
        <dbReference type="EMBL" id="RRS04983.1"/>
    </source>
</evidence>
<gene>
    <name evidence="2" type="ORF">EIP75_08425</name>
</gene>
<dbReference type="PROSITE" id="PS51832">
    <property type="entry name" value="HD_GYP"/>
    <property type="match status" value="1"/>
</dbReference>
<evidence type="ECO:0000313" key="3">
    <source>
        <dbReference type="Proteomes" id="UP000269265"/>
    </source>
</evidence>
<dbReference type="EMBL" id="RSED01000005">
    <property type="protein sequence ID" value="RRS04983.1"/>
    <property type="molecule type" value="Genomic_DNA"/>
</dbReference>
<dbReference type="OrthoDB" id="9780948at2"/>
<keyword evidence="3" id="KW-1185">Reference proteome</keyword>
<dbReference type="GO" id="GO:0008081">
    <property type="term" value="F:phosphoric diester hydrolase activity"/>
    <property type="evidence" value="ECO:0007669"/>
    <property type="project" value="UniProtKB-ARBA"/>
</dbReference>
<evidence type="ECO:0000259" key="1">
    <source>
        <dbReference type="PROSITE" id="PS51832"/>
    </source>
</evidence>
<dbReference type="InterPro" id="IPR037522">
    <property type="entry name" value="HD_GYP_dom"/>
</dbReference>
<dbReference type="CDD" id="cd00077">
    <property type="entry name" value="HDc"/>
    <property type="match status" value="1"/>
</dbReference>
<dbReference type="SUPFAM" id="SSF109604">
    <property type="entry name" value="HD-domain/PDEase-like"/>
    <property type="match status" value="1"/>
</dbReference>
<protein>
    <submittedName>
        <fullName evidence="2">HD domain-containing protein</fullName>
    </submittedName>
</protein>
<dbReference type="AlphaFoldDB" id="A0A3R8SA59"/>
<dbReference type="Proteomes" id="UP000269265">
    <property type="component" value="Unassembled WGS sequence"/>
</dbReference>
<feature type="domain" description="HD-GYP" evidence="1">
    <location>
        <begin position="111"/>
        <end position="309"/>
    </location>
</feature>
<reference evidence="2 3" key="1">
    <citation type="submission" date="2018-12" db="EMBL/GenBank/DDBJ databases">
        <title>The whole draft genome of Aquabacterium sp. SJQ9.</title>
        <authorList>
            <person name="Sun L."/>
            <person name="Gao X."/>
            <person name="Chen W."/>
            <person name="Huang K."/>
        </authorList>
    </citation>
    <scope>NUCLEOTIDE SEQUENCE [LARGE SCALE GENOMIC DNA]</scope>
    <source>
        <strain evidence="2 3">SJQ9</strain>
    </source>
</reference>
<dbReference type="RefSeq" id="WP_125242801.1">
    <property type="nucleotide sequence ID" value="NZ_RSED01000005.1"/>
</dbReference>
<organism evidence="2 3">
    <name type="scientific">Aquabacterium soli</name>
    <dbReference type="NCBI Taxonomy" id="2493092"/>
    <lineage>
        <taxon>Bacteria</taxon>
        <taxon>Pseudomonadati</taxon>
        <taxon>Pseudomonadota</taxon>
        <taxon>Betaproteobacteria</taxon>
        <taxon>Burkholderiales</taxon>
        <taxon>Aquabacterium</taxon>
    </lineage>
</organism>
<name>A0A3R8SA59_9BURK</name>
<dbReference type="Pfam" id="PF13487">
    <property type="entry name" value="HD_5"/>
    <property type="match status" value="1"/>
</dbReference>
<dbReference type="Gene3D" id="1.10.3210.10">
    <property type="entry name" value="Hypothetical protein af1432"/>
    <property type="match status" value="1"/>
</dbReference>
<proteinExistence type="predicted"/>
<accession>A0A3R8SA59</accession>
<dbReference type="InterPro" id="IPR003607">
    <property type="entry name" value="HD/PDEase_dom"/>
</dbReference>
<sequence>MTEVPASEVNPHYLDHVMTVADSHGVEASEDIVARNGMKLLAKGARIDASVRERLLEHKLNKPLEECMQVAHGVTIAQLLGEAEGMIEQCSLLRELFSARGLRAEALQALRQMPMGAPMQSLLTVYHGSGADKLDHAVRVALLTLGLSLRLESPQSRASRTQLLQAGLCHDVGELYIEPGYLQRGQQLRPDQWKHVAAHPVVGWRVLKDMPGVGKVVAEMVMDHHERLDGFGYPRGRLGPDLPMDHQVLAMGELLGSLKDSRIAPLLRADVAVKLIPGEYDRELTSLVDRTVRQCETHELVQTLSPLPSVDDTLRKAEATAAYVQRLGEARELLREEVQTASEPFKALTQQAFVRFDNIQKALASTGVDARAPQDLREQLDQSELQNNQGLHLELAVVLREINWRLRELEREMTVRVERAAPAELDRLARVVAHIRGGQEGASAQAAPEPALG</sequence>
<dbReference type="PANTHER" id="PTHR43155">
    <property type="entry name" value="CYCLIC DI-GMP PHOSPHODIESTERASE PA4108-RELATED"/>
    <property type="match status" value="1"/>
</dbReference>
<dbReference type="PANTHER" id="PTHR43155:SF2">
    <property type="entry name" value="CYCLIC DI-GMP PHOSPHODIESTERASE PA4108"/>
    <property type="match status" value="1"/>
</dbReference>